<dbReference type="Proteomes" id="UP001500298">
    <property type="component" value="Unassembled WGS sequence"/>
</dbReference>
<evidence type="ECO:0000256" key="1">
    <source>
        <dbReference type="ARBA" id="ARBA00022670"/>
    </source>
</evidence>
<reference evidence="9" key="1">
    <citation type="journal article" date="2019" name="Int. J. Syst. Evol. Microbiol.">
        <title>The Global Catalogue of Microorganisms (GCM) 10K type strain sequencing project: providing services to taxonomists for standard genome sequencing and annotation.</title>
        <authorList>
            <consortium name="The Broad Institute Genomics Platform"/>
            <consortium name="The Broad Institute Genome Sequencing Center for Infectious Disease"/>
            <person name="Wu L."/>
            <person name="Ma J."/>
        </authorList>
    </citation>
    <scope>NUCLEOTIDE SEQUENCE [LARGE SCALE GENOMIC DNA]</scope>
    <source>
        <strain evidence="9">JCM 18326</strain>
    </source>
</reference>
<evidence type="ECO:0000256" key="4">
    <source>
        <dbReference type="ARBA" id="ARBA00022833"/>
    </source>
</evidence>
<evidence type="ECO:0000256" key="5">
    <source>
        <dbReference type="ARBA" id="ARBA00023049"/>
    </source>
</evidence>
<evidence type="ECO:0000259" key="7">
    <source>
        <dbReference type="Pfam" id="PF01435"/>
    </source>
</evidence>
<keyword evidence="4 6" id="KW-0862">Zinc</keyword>
<dbReference type="PANTHER" id="PTHR22726">
    <property type="entry name" value="METALLOENDOPEPTIDASE OMA1"/>
    <property type="match status" value="1"/>
</dbReference>
<dbReference type="PROSITE" id="PS51257">
    <property type="entry name" value="PROKAR_LIPOPROTEIN"/>
    <property type="match status" value="1"/>
</dbReference>
<proteinExistence type="inferred from homology"/>
<evidence type="ECO:0000256" key="2">
    <source>
        <dbReference type="ARBA" id="ARBA00022723"/>
    </source>
</evidence>
<keyword evidence="9" id="KW-1185">Reference proteome</keyword>
<protein>
    <submittedName>
        <fullName evidence="8">M48 family metalloprotease</fullName>
    </submittedName>
</protein>
<evidence type="ECO:0000313" key="9">
    <source>
        <dbReference type="Proteomes" id="UP001500298"/>
    </source>
</evidence>
<dbReference type="Gene3D" id="3.30.2010.10">
    <property type="entry name" value="Metalloproteases ('zincins'), catalytic domain"/>
    <property type="match status" value="1"/>
</dbReference>
<evidence type="ECO:0000256" key="3">
    <source>
        <dbReference type="ARBA" id="ARBA00022801"/>
    </source>
</evidence>
<evidence type="ECO:0000256" key="6">
    <source>
        <dbReference type="RuleBase" id="RU003983"/>
    </source>
</evidence>
<gene>
    <name evidence="8" type="ORF">GCM10023331_22990</name>
</gene>
<dbReference type="InterPro" id="IPR001915">
    <property type="entry name" value="Peptidase_M48"/>
</dbReference>
<organism evidence="8 9">
    <name type="scientific">Algivirga pacifica</name>
    <dbReference type="NCBI Taxonomy" id="1162670"/>
    <lineage>
        <taxon>Bacteria</taxon>
        <taxon>Pseudomonadati</taxon>
        <taxon>Bacteroidota</taxon>
        <taxon>Cytophagia</taxon>
        <taxon>Cytophagales</taxon>
        <taxon>Flammeovirgaceae</taxon>
        <taxon>Algivirga</taxon>
    </lineage>
</organism>
<dbReference type="EMBL" id="BAABJX010000033">
    <property type="protein sequence ID" value="GAA4837145.1"/>
    <property type="molecule type" value="Genomic_DNA"/>
</dbReference>
<dbReference type="RefSeq" id="WP_345371925.1">
    <property type="nucleotide sequence ID" value="NZ_BAABJX010000033.1"/>
</dbReference>
<comment type="cofactor">
    <cofactor evidence="6">
        <name>Zn(2+)</name>
        <dbReference type="ChEBI" id="CHEBI:29105"/>
    </cofactor>
    <text evidence="6">Binds 1 zinc ion per subunit.</text>
</comment>
<comment type="caution">
    <text evidence="8">The sequence shown here is derived from an EMBL/GenBank/DDBJ whole genome shotgun (WGS) entry which is preliminary data.</text>
</comment>
<dbReference type="PANTHER" id="PTHR22726:SF1">
    <property type="entry name" value="METALLOENDOPEPTIDASE OMA1, MITOCHONDRIAL"/>
    <property type="match status" value="1"/>
</dbReference>
<keyword evidence="5 6" id="KW-0482">Metalloprotease</keyword>
<keyword evidence="2" id="KW-0479">Metal-binding</keyword>
<sequence length="266" mass="29624">MRRVFRYAAIVALAVLGACDSNILDEPLVAFPVSKDIELGAQVANEIASNPDQYPILDENTHPEAYTYLRNMLNEVLASDDIKYRDKFAYDQIKIIHDDEILNAFATPGGYIYVYTGLIKYLNTEDHLVGVLGHEIAHAERRHSIQNLQTQMGLQVLLDIVLGENQNAITDVLTNLTALTFSRTMEAEADEYSVQYLADGKYQCNGAAGFFEKIVNEGGQEPPEFLSTHPSSSSRVEDINKLADELGCDKELLAPVSYEDFKAMLP</sequence>
<dbReference type="InterPro" id="IPR051156">
    <property type="entry name" value="Mito/Outer_Membr_Metalloprot"/>
</dbReference>
<evidence type="ECO:0000313" key="8">
    <source>
        <dbReference type="EMBL" id="GAA4837145.1"/>
    </source>
</evidence>
<keyword evidence="1 6" id="KW-0645">Protease</keyword>
<comment type="similarity">
    <text evidence="6">Belongs to the peptidase M48 family.</text>
</comment>
<feature type="domain" description="Peptidase M48" evidence="7">
    <location>
        <begin position="67"/>
        <end position="242"/>
    </location>
</feature>
<dbReference type="GO" id="GO:0008237">
    <property type="term" value="F:metallopeptidase activity"/>
    <property type="evidence" value="ECO:0007669"/>
    <property type="project" value="UniProtKB-KW"/>
</dbReference>
<accession>A0ABP9DBY8</accession>
<dbReference type="Pfam" id="PF01435">
    <property type="entry name" value="Peptidase_M48"/>
    <property type="match status" value="1"/>
</dbReference>
<name>A0ABP9DBY8_9BACT</name>
<keyword evidence="3 6" id="KW-0378">Hydrolase</keyword>